<dbReference type="InterPro" id="IPR007016">
    <property type="entry name" value="O-antigen_ligase-rel_domated"/>
</dbReference>
<evidence type="ECO:0000259" key="6">
    <source>
        <dbReference type="Pfam" id="PF04932"/>
    </source>
</evidence>
<comment type="caution">
    <text evidence="7">The sequence shown here is derived from an EMBL/GenBank/DDBJ whole genome shotgun (WGS) entry which is preliminary data.</text>
</comment>
<feature type="domain" description="O-antigen ligase-related" evidence="6">
    <location>
        <begin position="191"/>
        <end position="321"/>
    </location>
</feature>
<feature type="transmembrane region" description="Helical" evidence="5">
    <location>
        <begin position="227"/>
        <end position="244"/>
    </location>
</feature>
<gene>
    <name evidence="7" type="ORF">KIA07_04880</name>
</gene>
<dbReference type="InterPro" id="IPR051533">
    <property type="entry name" value="WaaL-like"/>
</dbReference>
<feature type="transmembrane region" description="Helical" evidence="5">
    <location>
        <begin position="38"/>
        <end position="57"/>
    </location>
</feature>
<feature type="transmembrane region" description="Helical" evidence="5">
    <location>
        <begin position="185"/>
        <end position="215"/>
    </location>
</feature>
<name>A0A943QNS7_FINMA</name>
<keyword evidence="3 5" id="KW-1133">Transmembrane helix</keyword>
<sequence length="389" mass="46151">MKFRIMNKDFSLIYFIIIIMVLSYFELPFLNSIGIFNFIYKIGKLLSCLLFAIILIINKKCKLKKYIVIFVFYELLLFFRSLYLGLPIVYVMTQVASEITFIVFADYFLEYYFRQFTNVLFAFILIIVTINFVLMLKYKYGIYNIGESNRAYWLLGHVNNMPVYIFPAIFISFNKYKNSNKIIKILSLILLCTSFISVIYGKSATSIIGLLIIIFHLTFKKFKLNLIHYYLISLVIFIFIVILGREYKLMSFISMFFNRSITFTGRTNIWNHALYYIKEKLILGYGLETPLVTMAKFDFITPHNRYLYILYTGGVLGFALFTYFVFSIWRLSISTYKNYSNDIIYRSLYYTCCAIFIIFQMETYAGVLIYFPFLLLANMNIRTRDMLVE</sequence>
<evidence type="ECO:0000256" key="3">
    <source>
        <dbReference type="ARBA" id="ARBA00022989"/>
    </source>
</evidence>
<proteinExistence type="predicted"/>
<keyword evidence="2 5" id="KW-0812">Transmembrane</keyword>
<feature type="transmembrane region" description="Helical" evidence="5">
    <location>
        <begin position="12"/>
        <end position="32"/>
    </location>
</feature>
<dbReference type="Proteomes" id="UP000730862">
    <property type="component" value="Unassembled WGS sequence"/>
</dbReference>
<dbReference type="GO" id="GO:0016874">
    <property type="term" value="F:ligase activity"/>
    <property type="evidence" value="ECO:0007669"/>
    <property type="project" value="UniProtKB-KW"/>
</dbReference>
<evidence type="ECO:0000256" key="2">
    <source>
        <dbReference type="ARBA" id="ARBA00022692"/>
    </source>
</evidence>
<evidence type="ECO:0000256" key="5">
    <source>
        <dbReference type="SAM" id="Phobius"/>
    </source>
</evidence>
<dbReference type="GO" id="GO:0016020">
    <property type="term" value="C:membrane"/>
    <property type="evidence" value="ECO:0007669"/>
    <property type="project" value="UniProtKB-SubCell"/>
</dbReference>
<evidence type="ECO:0000256" key="1">
    <source>
        <dbReference type="ARBA" id="ARBA00004141"/>
    </source>
</evidence>
<feature type="transmembrane region" description="Helical" evidence="5">
    <location>
        <begin position="151"/>
        <end position="173"/>
    </location>
</feature>
<dbReference type="PANTHER" id="PTHR37422:SF13">
    <property type="entry name" value="LIPOPOLYSACCHARIDE BIOSYNTHESIS PROTEIN PA4999-RELATED"/>
    <property type="match status" value="1"/>
</dbReference>
<feature type="transmembrane region" description="Helical" evidence="5">
    <location>
        <begin position="348"/>
        <end position="376"/>
    </location>
</feature>
<feature type="transmembrane region" description="Helical" evidence="5">
    <location>
        <begin position="116"/>
        <end position="136"/>
    </location>
</feature>
<reference evidence="7" key="1">
    <citation type="submission" date="2021-02" db="EMBL/GenBank/DDBJ databases">
        <title>Infant gut strain persistence is associated with maternal origin, phylogeny, and functional potential including surface adhesion and iron acquisition.</title>
        <authorList>
            <person name="Lou Y.C."/>
        </authorList>
    </citation>
    <scope>NUCLEOTIDE SEQUENCE</scope>
    <source>
        <strain evidence="7">L3_058_000G1_dasL3_058_000G1_concoct_72</strain>
    </source>
</reference>
<protein>
    <submittedName>
        <fullName evidence="7">O-antigen ligase family protein</fullName>
    </submittedName>
</protein>
<organism evidence="7 8">
    <name type="scientific">Finegoldia magna</name>
    <name type="common">Peptostreptococcus magnus</name>
    <dbReference type="NCBI Taxonomy" id="1260"/>
    <lineage>
        <taxon>Bacteria</taxon>
        <taxon>Bacillati</taxon>
        <taxon>Bacillota</taxon>
        <taxon>Tissierellia</taxon>
        <taxon>Tissierellales</taxon>
        <taxon>Peptoniphilaceae</taxon>
        <taxon>Finegoldia</taxon>
    </lineage>
</organism>
<dbReference type="Pfam" id="PF04932">
    <property type="entry name" value="Wzy_C"/>
    <property type="match status" value="1"/>
</dbReference>
<dbReference type="PANTHER" id="PTHR37422">
    <property type="entry name" value="TEICHURONIC ACID BIOSYNTHESIS PROTEIN TUAE"/>
    <property type="match status" value="1"/>
</dbReference>
<feature type="transmembrane region" description="Helical" evidence="5">
    <location>
        <begin position="89"/>
        <end position="109"/>
    </location>
</feature>
<accession>A0A943QNS7</accession>
<evidence type="ECO:0000313" key="8">
    <source>
        <dbReference type="Proteomes" id="UP000730862"/>
    </source>
</evidence>
<feature type="transmembrane region" description="Helical" evidence="5">
    <location>
        <begin position="66"/>
        <end position="83"/>
    </location>
</feature>
<keyword evidence="7" id="KW-0436">Ligase</keyword>
<dbReference type="RefSeq" id="WP_278735731.1">
    <property type="nucleotide sequence ID" value="NZ_JAHAIK010000011.1"/>
</dbReference>
<keyword evidence="4 5" id="KW-0472">Membrane</keyword>
<comment type="subcellular location">
    <subcellularLocation>
        <location evidence="1">Membrane</location>
        <topology evidence="1">Multi-pass membrane protein</topology>
    </subcellularLocation>
</comment>
<dbReference type="EMBL" id="JAHAIK010000011">
    <property type="protein sequence ID" value="MBS5964986.1"/>
    <property type="molecule type" value="Genomic_DNA"/>
</dbReference>
<evidence type="ECO:0000256" key="4">
    <source>
        <dbReference type="ARBA" id="ARBA00023136"/>
    </source>
</evidence>
<dbReference type="AlphaFoldDB" id="A0A943QNS7"/>
<feature type="transmembrane region" description="Helical" evidence="5">
    <location>
        <begin position="306"/>
        <end position="328"/>
    </location>
</feature>
<evidence type="ECO:0000313" key="7">
    <source>
        <dbReference type="EMBL" id="MBS5964986.1"/>
    </source>
</evidence>